<dbReference type="AlphaFoldDB" id="Q2IJA1"/>
<protein>
    <submittedName>
        <fullName evidence="3">2-oxoglutarate ferredoxin oxidoreductase, gamma subunit</fullName>
        <ecNumber evidence="3">1.2.7.3</ecNumber>
    </submittedName>
</protein>
<dbReference type="HOGENOM" id="CLU_087284_0_0_7"/>
<dbReference type="InterPro" id="IPR002869">
    <property type="entry name" value="Pyrv_flavodox_OxRed_cen"/>
</dbReference>
<feature type="domain" description="Pyruvate/ketoisovalerate oxidoreductase catalytic" evidence="2">
    <location>
        <begin position="12"/>
        <end position="173"/>
    </location>
</feature>
<dbReference type="RefSeq" id="WP_011421010.1">
    <property type="nucleotide sequence ID" value="NC_007760.1"/>
</dbReference>
<gene>
    <name evidence="3" type="ordered locus">Adeh_1957</name>
</gene>
<dbReference type="InterPro" id="IPR052554">
    <property type="entry name" value="2-oxoglutarate_synth_KorC"/>
</dbReference>
<keyword evidence="1 3" id="KW-0560">Oxidoreductase</keyword>
<reference evidence="3" key="1">
    <citation type="submission" date="2006-01" db="EMBL/GenBank/DDBJ databases">
        <title>Complete sequence of Anaeromyxobacter dehalogenans 2CP-C.</title>
        <authorList>
            <consortium name="US DOE Joint Genome Institute"/>
            <person name="Copeland A."/>
            <person name="Lucas S."/>
            <person name="Lapidus A."/>
            <person name="Barry K."/>
            <person name="Detter J.C."/>
            <person name="Glavina T."/>
            <person name="Hammon N."/>
            <person name="Israni S."/>
            <person name="Pitluck S."/>
            <person name="Brettin T."/>
            <person name="Bruce D."/>
            <person name="Han C."/>
            <person name="Tapia R."/>
            <person name="Gilna P."/>
            <person name="Kiss H."/>
            <person name="Schmutz J."/>
            <person name="Larimer F."/>
            <person name="Land M."/>
            <person name="Kyrpides N."/>
            <person name="Anderson I."/>
            <person name="Sanford R.A."/>
            <person name="Ritalahti K.M."/>
            <person name="Thomas H.S."/>
            <person name="Kirby J.R."/>
            <person name="Zhulin I.B."/>
            <person name="Loeffler F.E."/>
            <person name="Richardson P."/>
        </authorList>
    </citation>
    <scope>NUCLEOTIDE SEQUENCE</scope>
    <source>
        <strain evidence="3">2CP-C</strain>
    </source>
</reference>
<evidence type="ECO:0000313" key="4">
    <source>
        <dbReference type="Proteomes" id="UP000001935"/>
    </source>
</evidence>
<evidence type="ECO:0000259" key="2">
    <source>
        <dbReference type="Pfam" id="PF01558"/>
    </source>
</evidence>
<proteinExistence type="predicted"/>
<dbReference type="Proteomes" id="UP000001935">
    <property type="component" value="Chromosome"/>
</dbReference>
<name>Q2IJA1_ANADE</name>
<dbReference type="EMBL" id="CP000251">
    <property type="protein sequence ID" value="ABC81728.1"/>
    <property type="molecule type" value="Genomic_DNA"/>
</dbReference>
<dbReference type="OrthoDB" id="9789125at2"/>
<accession>Q2IJA1</accession>
<dbReference type="InterPro" id="IPR019752">
    <property type="entry name" value="Pyrv/ketoisovalerate_OxRed_cat"/>
</dbReference>
<dbReference type="STRING" id="290397.Adeh_1957"/>
<evidence type="ECO:0000313" key="3">
    <source>
        <dbReference type="EMBL" id="ABC81728.1"/>
    </source>
</evidence>
<dbReference type="PANTHER" id="PTHR42730">
    <property type="entry name" value="2-OXOGLUTARATE SYNTHASE SUBUNIT KORC"/>
    <property type="match status" value="1"/>
</dbReference>
<organism evidence="3 4">
    <name type="scientific">Anaeromyxobacter dehalogenans (strain 2CP-C)</name>
    <dbReference type="NCBI Taxonomy" id="290397"/>
    <lineage>
        <taxon>Bacteria</taxon>
        <taxon>Pseudomonadati</taxon>
        <taxon>Myxococcota</taxon>
        <taxon>Myxococcia</taxon>
        <taxon>Myxococcales</taxon>
        <taxon>Cystobacterineae</taxon>
        <taxon>Anaeromyxobacteraceae</taxon>
        <taxon>Anaeromyxobacter</taxon>
    </lineage>
</organism>
<sequence length="185" mass="19598">MGPTEIKIGGLGGQGVILGGIIIGKAAALFDDKHSCLTQAFGPEARGSACSAQVVVDEEPILYPYVHNPHLMVAMSQDAFAKFSPELRKDGTLIIEEDLVKPTGLPSTVKVYAVPATRIAEELGKKMVLNIVMVGFFTAITGLVSEQAAREAVKDSVPPATIDLNMKAFDRGFAYGKQLLAGPKN</sequence>
<dbReference type="KEGG" id="ade:Adeh_1957"/>
<dbReference type="EC" id="1.2.7.3" evidence="3"/>
<dbReference type="Gene3D" id="3.40.920.10">
    <property type="entry name" value="Pyruvate-ferredoxin oxidoreductase, PFOR, domain III"/>
    <property type="match status" value="1"/>
</dbReference>
<dbReference type="SUPFAM" id="SSF53323">
    <property type="entry name" value="Pyruvate-ferredoxin oxidoreductase, PFOR, domain III"/>
    <property type="match status" value="1"/>
</dbReference>
<dbReference type="PANTHER" id="PTHR42730:SF1">
    <property type="entry name" value="2-OXOGLUTARATE SYNTHASE SUBUNIT KORC"/>
    <property type="match status" value="1"/>
</dbReference>
<dbReference type="GO" id="GO:0047553">
    <property type="term" value="F:2-oxoglutarate synthase activity"/>
    <property type="evidence" value="ECO:0007669"/>
    <property type="project" value="UniProtKB-EC"/>
</dbReference>
<evidence type="ECO:0000256" key="1">
    <source>
        <dbReference type="ARBA" id="ARBA00023002"/>
    </source>
</evidence>
<dbReference type="eggNOG" id="COG1014">
    <property type="taxonomic scope" value="Bacteria"/>
</dbReference>
<dbReference type="Pfam" id="PF01558">
    <property type="entry name" value="POR"/>
    <property type="match status" value="1"/>
</dbReference>